<sequence>MINTANADVYEKKIHITLEYLYIAAKCERDASMTLYAYSMQIPSTYKTQVDGSSLVSIHIYV</sequence>
<gene>
    <name evidence="1" type="ORF">KDI_32080</name>
</gene>
<comment type="caution">
    <text evidence="1">The sequence shown here is derived from an EMBL/GenBank/DDBJ whole genome shotgun (WGS) entry which is preliminary data.</text>
</comment>
<dbReference type="Proteomes" id="UP000322530">
    <property type="component" value="Unassembled WGS sequence"/>
</dbReference>
<reference evidence="1 2" key="1">
    <citation type="submission" date="2019-01" db="EMBL/GenBank/DDBJ databases">
        <title>Draft genome sequence of Dictyobacter sp. Uno17.</title>
        <authorList>
            <person name="Wang C.M."/>
            <person name="Zheng Y."/>
            <person name="Sakai Y."/>
            <person name="Abe K."/>
            <person name="Yokota A."/>
            <person name="Yabe S."/>
        </authorList>
    </citation>
    <scope>NUCLEOTIDE SEQUENCE [LARGE SCALE GENOMIC DNA]</scope>
    <source>
        <strain evidence="1 2">Uno17</strain>
    </source>
</reference>
<accession>A0A5A5TFF7</accession>
<evidence type="ECO:0000313" key="2">
    <source>
        <dbReference type="Proteomes" id="UP000322530"/>
    </source>
</evidence>
<dbReference type="AlphaFoldDB" id="A0A5A5TFF7"/>
<organism evidence="1 2">
    <name type="scientific">Dictyobacter arantiisoli</name>
    <dbReference type="NCBI Taxonomy" id="2014874"/>
    <lineage>
        <taxon>Bacteria</taxon>
        <taxon>Bacillati</taxon>
        <taxon>Chloroflexota</taxon>
        <taxon>Ktedonobacteria</taxon>
        <taxon>Ktedonobacterales</taxon>
        <taxon>Dictyobacteraceae</taxon>
        <taxon>Dictyobacter</taxon>
    </lineage>
</organism>
<protein>
    <submittedName>
        <fullName evidence="1">Uncharacterized protein</fullName>
    </submittedName>
</protein>
<name>A0A5A5TFF7_9CHLR</name>
<dbReference type="EMBL" id="BIXY01000048">
    <property type="protein sequence ID" value="GCF09644.1"/>
    <property type="molecule type" value="Genomic_DNA"/>
</dbReference>
<evidence type="ECO:0000313" key="1">
    <source>
        <dbReference type="EMBL" id="GCF09644.1"/>
    </source>
</evidence>
<keyword evidence="2" id="KW-1185">Reference proteome</keyword>
<proteinExistence type="predicted"/>